<evidence type="ECO:0000256" key="1">
    <source>
        <dbReference type="ARBA" id="ARBA00005591"/>
    </source>
</evidence>
<evidence type="ECO:0000256" key="5">
    <source>
        <dbReference type="ARBA" id="ARBA00030643"/>
    </source>
</evidence>
<comment type="similarity">
    <text evidence="1">Belongs to the MsrA Met sulfoxide reductase family.</text>
</comment>
<dbReference type="Proteomes" id="UP000613580">
    <property type="component" value="Unassembled WGS sequence"/>
</dbReference>
<dbReference type="SUPFAM" id="SSF55068">
    <property type="entry name" value="Peptide methionine sulfoxide reductase"/>
    <property type="match status" value="1"/>
</dbReference>
<dbReference type="GO" id="GO:0005737">
    <property type="term" value="C:cytoplasm"/>
    <property type="evidence" value="ECO:0007669"/>
    <property type="project" value="TreeGrafter"/>
</dbReference>
<evidence type="ECO:0000256" key="6">
    <source>
        <dbReference type="ARBA" id="ARBA00047806"/>
    </source>
</evidence>
<keyword evidence="10" id="KW-1185">Reference proteome</keyword>
<dbReference type="InterPro" id="IPR050162">
    <property type="entry name" value="MsrA_MetSO_reductase"/>
</dbReference>
<keyword evidence="3" id="KW-0560">Oxidoreductase</keyword>
<evidence type="ECO:0000259" key="8">
    <source>
        <dbReference type="Pfam" id="PF01625"/>
    </source>
</evidence>
<evidence type="ECO:0000256" key="4">
    <source>
        <dbReference type="ARBA" id="ARBA00030273"/>
    </source>
</evidence>
<comment type="catalytic activity">
    <reaction evidence="6">
        <text>L-methionyl-[protein] + [thioredoxin]-disulfide + H2O = L-methionyl-(S)-S-oxide-[protein] + [thioredoxin]-dithiol</text>
        <dbReference type="Rhea" id="RHEA:14217"/>
        <dbReference type="Rhea" id="RHEA-COMP:10698"/>
        <dbReference type="Rhea" id="RHEA-COMP:10700"/>
        <dbReference type="Rhea" id="RHEA-COMP:12313"/>
        <dbReference type="Rhea" id="RHEA-COMP:12315"/>
        <dbReference type="ChEBI" id="CHEBI:15377"/>
        <dbReference type="ChEBI" id="CHEBI:16044"/>
        <dbReference type="ChEBI" id="CHEBI:29950"/>
        <dbReference type="ChEBI" id="CHEBI:44120"/>
        <dbReference type="ChEBI" id="CHEBI:50058"/>
        <dbReference type="EC" id="1.8.4.11"/>
    </reaction>
</comment>
<dbReference type="InterPro" id="IPR036509">
    <property type="entry name" value="Met_Sox_Rdtase_MsrA_sf"/>
</dbReference>
<dbReference type="EC" id="1.8.4.11" evidence="2"/>
<evidence type="ECO:0000313" key="9">
    <source>
        <dbReference type="EMBL" id="KAF7296269.1"/>
    </source>
</evidence>
<protein>
    <recommendedName>
        <fullName evidence="2">peptide-methionine (S)-S-oxide reductase</fullName>
        <ecNumber evidence="2">1.8.4.11</ecNumber>
    </recommendedName>
    <alternativeName>
        <fullName evidence="5">Peptide-methionine (S)-S-oxide reductase</fullName>
    </alternativeName>
    <alternativeName>
        <fullName evidence="4">Protein-methionine-S-oxide reductase</fullName>
    </alternativeName>
</protein>
<proteinExistence type="inferred from homology"/>
<evidence type="ECO:0000313" key="10">
    <source>
        <dbReference type="Proteomes" id="UP000613580"/>
    </source>
</evidence>
<dbReference type="EMBL" id="JACAZE010000017">
    <property type="protein sequence ID" value="KAF7296269.1"/>
    <property type="molecule type" value="Genomic_DNA"/>
</dbReference>
<dbReference type="Gene3D" id="3.30.1060.10">
    <property type="entry name" value="Peptide methionine sulphoxide reductase MsrA"/>
    <property type="match status" value="2"/>
</dbReference>
<comment type="catalytic activity">
    <reaction evidence="7">
        <text>[thioredoxin]-disulfide + L-methionine + H2O = L-methionine (S)-S-oxide + [thioredoxin]-dithiol</text>
        <dbReference type="Rhea" id="RHEA:19993"/>
        <dbReference type="Rhea" id="RHEA-COMP:10698"/>
        <dbReference type="Rhea" id="RHEA-COMP:10700"/>
        <dbReference type="ChEBI" id="CHEBI:15377"/>
        <dbReference type="ChEBI" id="CHEBI:29950"/>
        <dbReference type="ChEBI" id="CHEBI:50058"/>
        <dbReference type="ChEBI" id="CHEBI:57844"/>
        <dbReference type="ChEBI" id="CHEBI:58772"/>
        <dbReference type="EC" id="1.8.4.11"/>
    </reaction>
</comment>
<dbReference type="Pfam" id="PF01625">
    <property type="entry name" value="PMSR"/>
    <property type="match status" value="2"/>
</dbReference>
<comment type="caution">
    <text evidence="9">The sequence shown here is derived from an EMBL/GenBank/DDBJ whole genome shotgun (WGS) entry which is preliminary data.</text>
</comment>
<evidence type="ECO:0000256" key="3">
    <source>
        <dbReference type="ARBA" id="ARBA00023002"/>
    </source>
</evidence>
<evidence type="ECO:0000256" key="2">
    <source>
        <dbReference type="ARBA" id="ARBA00012502"/>
    </source>
</evidence>
<dbReference type="AlphaFoldDB" id="A0A8H6SBC1"/>
<sequence>MSSSPEIAIFASGCFWGTEHIFVKHFPPSKGILKTTVGYTGGKESSTNPDYRTVCSGATQHAEAVRIEFDPKIVAYEDLVEFFYRTHDPTTVDRQGPDVGTRALIIPPYRRSRPSELILVSPEYRSAIFTTTPEQATIAQRVTEEVQAKHFTPNVSPSLSRRILSAVLPYRYPQGKTIVTTIQAAGPWWDAEEYHQLYLFNNPGGYQCPTHRLHW</sequence>
<dbReference type="GO" id="GO:0008113">
    <property type="term" value="F:peptide-methionine (S)-S-oxide reductase activity"/>
    <property type="evidence" value="ECO:0007669"/>
    <property type="project" value="UniProtKB-EC"/>
</dbReference>
<dbReference type="HAMAP" id="MF_01401">
    <property type="entry name" value="MsrA"/>
    <property type="match status" value="1"/>
</dbReference>
<reference evidence="9" key="1">
    <citation type="submission" date="2020-05" db="EMBL/GenBank/DDBJ databases">
        <title>Mycena genomes resolve the evolution of fungal bioluminescence.</title>
        <authorList>
            <person name="Tsai I.J."/>
        </authorList>
    </citation>
    <scope>NUCLEOTIDE SEQUENCE</scope>
    <source>
        <strain evidence="9">110903Hualien_Pintung</strain>
    </source>
</reference>
<accession>A0A8H6SBC1</accession>
<dbReference type="PANTHER" id="PTHR42799:SF2">
    <property type="entry name" value="MITOCHONDRIAL PEPTIDE METHIONINE SULFOXIDE REDUCTASE"/>
    <property type="match status" value="1"/>
</dbReference>
<gene>
    <name evidence="9" type="ORF">HMN09_01096200</name>
</gene>
<feature type="domain" description="Peptide methionine sulphoxide reductase MsrA" evidence="8">
    <location>
        <begin position="122"/>
        <end position="208"/>
    </location>
</feature>
<dbReference type="NCBIfam" id="TIGR00401">
    <property type="entry name" value="msrA"/>
    <property type="match status" value="1"/>
</dbReference>
<evidence type="ECO:0000256" key="7">
    <source>
        <dbReference type="ARBA" id="ARBA00048782"/>
    </source>
</evidence>
<dbReference type="OrthoDB" id="77405at2759"/>
<dbReference type="PANTHER" id="PTHR42799">
    <property type="entry name" value="MITOCHONDRIAL PEPTIDE METHIONINE SULFOXIDE REDUCTASE"/>
    <property type="match status" value="1"/>
</dbReference>
<dbReference type="InterPro" id="IPR002569">
    <property type="entry name" value="Met_Sox_Rdtase_MsrA_dom"/>
</dbReference>
<organism evidence="9 10">
    <name type="scientific">Mycena chlorophos</name>
    <name type="common">Agaric fungus</name>
    <name type="synonym">Agaricus chlorophos</name>
    <dbReference type="NCBI Taxonomy" id="658473"/>
    <lineage>
        <taxon>Eukaryota</taxon>
        <taxon>Fungi</taxon>
        <taxon>Dikarya</taxon>
        <taxon>Basidiomycota</taxon>
        <taxon>Agaricomycotina</taxon>
        <taxon>Agaricomycetes</taxon>
        <taxon>Agaricomycetidae</taxon>
        <taxon>Agaricales</taxon>
        <taxon>Marasmiineae</taxon>
        <taxon>Mycenaceae</taxon>
        <taxon>Mycena</taxon>
    </lineage>
</organism>
<name>A0A8H6SBC1_MYCCL</name>
<feature type="domain" description="Peptide methionine sulphoxide reductase MsrA" evidence="8">
    <location>
        <begin position="8"/>
        <end position="102"/>
    </location>
</feature>
<dbReference type="GO" id="GO:0034599">
    <property type="term" value="P:cellular response to oxidative stress"/>
    <property type="evidence" value="ECO:0007669"/>
    <property type="project" value="TreeGrafter"/>
</dbReference>